<dbReference type="EnsemblMetazoa" id="GPAI017045-RA">
    <property type="protein sequence ID" value="GPAI017045-PA"/>
    <property type="gene ID" value="GPAI017045"/>
</dbReference>
<evidence type="ECO:0000313" key="1">
    <source>
        <dbReference type="EnsemblMetazoa" id="GPAI017045-PA"/>
    </source>
</evidence>
<accession>A0A1A9ZJT8</accession>
<dbReference type="Proteomes" id="UP000092445">
    <property type="component" value="Unassembled WGS sequence"/>
</dbReference>
<dbReference type="VEuPathDB" id="VectorBase:GPAI017045"/>
<protein>
    <submittedName>
        <fullName evidence="1">Uncharacterized protein</fullName>
    </submittedName>
</protein>
<reference evidence="1" key="2">
    <citation type="submission" date="2020-05" db="UniProtKB">
        <authorList>
            <consortium name="EnsemblMetazoa"/>
        </authorList>
    </citation>
    <scope>IDENTIFICATION</scope>
    <source>
        <strain evidence="1">IAEA</strain>
    </source>
</reference>
<dbReference type="AlphaFoldDB" id="A0A1A9ZJT8"/>
<name>A0A1A9ZJT8_GLOPL</name>
<evidence type="ECO:0000313" key="2">
    <source>
        <dbReference type="Proteomes" id="UP000092445"/>
    </source>
</evidence>
<sequence length="114" mass="12937">MYHEYPPAKDLDLYLEILLGMRPWIEYSKYLPSMNWRAGYQLFKNSNPFCMTMSPSSSLEASSEFSSLLCSHGINSSSPEVVAGSDFRKSKILQLWCIKFGLSSLSHKSSLQTI</sequence>
<keyword evidence="2" id="KW-1185">Reference proteome</keyword>
<proteinExistence type="predicted"/>
<organism evidence="1 2">
    <name type="scientific">Glossina pallidipes</name>
    <name type="common">Tsetse fly</name>
    <dbReference type="NCBI Taxonomy" id="7398"/>
    <lineage>
        <taxon>Eukaryota</taxon>
        <taxon>Metazoa</taxon>
        <taxon>Ecdysozoa</taxon>
        <taxon>Arthropoda</taxon>
        <taxon>Hexapoda</taxon>
        <taxon>Insecta</taxon>
        <taxon>Pterygota</taxon>
        <taxon>Neoptera</taxon>
        <taxon>Endopterygota</taxon>
        <taxon>Diptera</taxon>
        <taxon>Brachycera</taxon>
        <taxon>Muscomorpha</taxon>
        <taxon>Hippoboscoidea</taxon>
        <taxon>Glossinidae</taxon>
        <taxon>Glossina</taxon>
    </lineage>
</organism>
<reference evidence="2" key="1">
    <citation type="submission" date="2014-03" db="EMBL/GenBank/DDBJ databases">
        <authorList>
            <person name="Aksoy S."/>
            <person name="Warren W."/>
            <person name="Wilson R.K."/>
        </authorList>
    </citation>
    <scope>NUCLEOTIDE SEQUENCE [LARGE SCALE GENOMIC DNA]</scope>
    <source>
        <strain evidence="2">IAEA</strain>
    </source>
</reference>